<comment type="caution">
    <text evidence="3">The sequence shown here is derived from an EMBL/GenBank/DDBJ whole genome shotgun (WGS) entry which is preliminary data.</text>
</comment>
<dbReference type="SUPFAM" id="SSF57667">
    <property type="entry name" value="beta-beta-alpha zinc fingers"/>
    <property type="match status" value="1"/>
</dbReference>
<proteinExistence type="predicted"/>
<evidence type="ECO:0000256" key="1">
    <source>
        <dbReference type="PROSITE-ProRule" id="PRU00042"/>
    </source>
</evidence>
<dbReference type="PROSITE" id="PS00028">
    <property type="entry name" value="ZINC_FINGER_C2H2_1"/>
    <property type="match status" value="1"/>
</dbReference>
<dbReference type="InterPro" id="IPR013087">
    <property type="entry name" value="Znf_C2H2_type"/>
</dbReference>
<dbReference type="SMART" id="SM00355">
    <property type="entry name" value="ZnF_C2H2"/>
    <property type="match status" value="2"/>
</dbReference>
<evidence type="ECO:0000313" key="3">
    <source>
        <dbReference type="EMBL" id="RXW20950.1"/>
    </source>
</evidence>
<sequence length="200" mass="21220">MLGIVPPITVTQYIGYETTSSIIDADSGVATFEAQDSSWTHLGAGSYTSLDQDLVRTVSPAPGTTSIAPVEVVPGPPLAPAELQAALVPVTSPLTSIGHLSKPNTTVYVPDDFVHLSVPYACPMCASTFQTLIALTAHMNSPVHDPKEFFCPNTKCNRQFVVVSALIQHLESGSCGLASMDEIFERFGQLTTGISRLLTV</sequence>
<dbReference type="InterPro" id="IPR036236">
    <property type="entry name" value="Znf_C2H2_sf"/>
</dbReference>
<reference evidence="3 4" key="1">
    <citation type="submission" date="2019-01" db="EMBL/GenBank/DDBJ databases">
        <title>Draft genome sequence of Psathyrella aberdarensis IHI B618.</title>
        <authorList>
            <person name="Buettner E."/>
            <person name="Kellner H."/>
        </authorList>
    </citation>
    <scope>NUCLEOTIDE SEQUENCE [LARGE SCALE GENOMIC DNA]</scope>
    <source>
        <strain evidence="3 4">IHI B618</strain>
    </source>
</reference>
<keyword evidence="1" id="KW-0863">Zinc-finger</keyword>
<evidence type="ECO:0000259" key="2">
    <source>
        <dbReference type="PROSITE" id="PS50157"/>
    </source>
</evidence>
<dbReference type="STRING" id="2316362.A0A4Q2DLE8"/>
<evidence type="ECO:0000313" key="4">
    <source>
        <dbReference type="Proteomes" id="UP000290288"/>
    </source>
</evidence>
<gene>
    <name evidence="3" type="ORF">EST38_g4904</name>
</gene>
<accession>A0A4Q2DLE8</accession>
<keyword evidence="1" id="KW-0862">Zinc</keyword>
<name>A0A4Q2DLE8_9AGAR</name>
<feature type="domain" description="C2H2-type" evidence="2">
    <location>
        <begin position="120"/>
        <end position="149"/>
    </location>
</feature>
<keyword evidence="1" id="KW-0479">Metal-binding</keyword>
<dbReference type="OrthoDB" id="6077919at2759"/>
<dbReference type="Gene3D" id="3.30.160.60">
    <property type="entry name" value="Classic Zinc Finger"/>
    <property type="match status" value="1"/>
</dbReference>
<dbReference type="EMBL" id="SDEE01000127">
    <property type="protein sequence ID" value="RXW20950.1"/>
    <property type="molecule type" value="Genomic_DNA"/>
</dbReference>
<dbReference type="AlphaFoldDB" id="A0A4Q2DLE8"/>
<organism evidence="3 4">
    <name type="scientific">Candolleomyces aberdarensis</name>
    <dbReference type="NCBI Taxonomy" id="2316362"/>
    <lineage>
        <taxon>Eukaryota</taxon>
        <taxon>Fungi</taxon>
        <taxon>Dikarya</taxon>
        <taxon>Basidiomycota</taxon>
        <taxon>Agaricomycotina</taxon>
        <taxon>Agaricomycetes</taxon>
        <taxon>Agaricomycetidae</taxon>
        <taxon>Agaricales</taxon>
        <taxon>Agaricineae</taxon>
        <taxon>Psathyrellaceae</taxon>
        <taxon>Candolleomyces</taxon>
    </lineage>
</organism>
<protein>
    <recommendedName>
        <fullName evidence="2">C2H2-type domain-containing protein</fullName>
    </recommendedName>
</protein>
<keyword evidence="4" id="KW-1185">Reference proteome</keyword>
<dbReference type="PROSITE" id="PS50157">
    <property type="entry name" value="ZINC_FINGER_C2H2_2"/>
    <property type="match status" value="1"/>
</dbReference>
<dbReference type="GO" id="GO:0008270">
    <property type="term" value="F:zinc ion binding"/>
    <property type="evidence" value="ECO:0007669"/>
    <property type="project" value="UniProtKB-KW"/>
</dbReference>
<dbReference type="Proteomes" id="UP000290288">
    <property type="component" value="Unassembled WGS sequence"/>
</dbReference>